<evidence type="ECO:0000313" key="1">
    <source>
        <dbReference type="EMBL" id="SBT40949.1"/>
    </source>
</evidence>
<accession>A0A1A8ZAQ6</accession>
<dbReference type="STRING" id="261654.GA0070611_1443"/>
<gene>
    <name evidence="1" type="ORF">GA0070611_1443</name>
</gene>
<dbReference type="InterPro" id="IPR045948">
    <property type="entry name" value="DUF6368"/>
</dbReference>
<dbReference type="RefSeq" id="WP_091659526.1">
    <property type="nucleotide sequence ID" value="NZ_LT594323.1"/>
</dbReference>
<dbReference type="EMBL" id="LT594323">
    <property type="protein sequence ID" value="SBT40949.1"/>
    <property type="molecule type" value="Genomic_DNA"/>
</dbReference>
<sequence>MAGPTASVLLPAEFTADDRRALRGWLAEVGRYDDTYQQWWPADPTLLDLPAPLHGSGPFDVWAEPWEGEAAGEAAVLTRHLGHPPVTQLVVAAAVNTADAHVVLGHLVLALARRHGRQVDFDGLLPLTGPDHDPAHGDPAQRRDRLRAAAAAMPGRLIEVPYPTAAGERWAYHVGDAEFLTHWLRHRWFRMVT</sequence>
<proteinExistence type="predicted"/>
<evidence type="ECO:0000313" key="2">
    <source>
        <dbReference type="Proteomes" id="UP000199385"/>
    </source>
</evidence>
<reference evidence="2" key="1">
    <citation type="submission" date="2016-06" db="EMBL/GenBank/DDBJ databases">
        <authorList>
            <person name="Varghese N."/>
            <person name="Submissions Spin"/>
        </authorList>
    </citation>
    <scope>NUCLEOTIDE SEQUENCE [LARGE SCALE GENOMIC DNA]</scope>
    <source>
        <strain evidence="2">DSM 44815</strain>
    </source>
</reference>
<dbReference type="Proteomes" id="UP000199385">
    <property type="component" value="Chromosome I"/>
</dbReference>
<dbReference type="Pfam" id="PF19895">
    <property type="entry name" value="DUF6368"/>
    <property type="match status" value="1"/>
</dbReference>
<protein>
    <submittedName>
        <fullName evidence="1">Uncharacterized protein</fullName>
    </submittedName>
</protein>
<dbReference type="PATRIC" id="fig|261654.4.peg.1470"/>
<keyword evidence="2" id="KW-1185">Reference proteome</keyword>
<dbReference type="AlphaFoldDB" id="A0A1A8ZAQ6"/>
<dbReference type="OrthoDB" id="4169843at2"/>
<organism evidence="1 2">
    <name type="scientific">Micromonospora auratinigra</name>
    <dbReference type="NCBI Taxonomy" id="261654"/>
    <lineage>
        <taxon>Bacteria</taxon>
        <taxon>Bacillati</taxon>
        <taxon>Actinomycetota</taxon>
        <taxon>Actinomycetes</taxon>
        <taxon>Micromonosporales</taxon>
        <taxon>Micromonosporaceae</taxon>
        <taxon>Micromonospora</taxon>
    </lineage>
</organism>
<name>A0A1A8ZAQ6_9ACTN</name>